<accession>A0A2T5JC00</accession>
<sequence length="70" mass="8030">MISINLSIDQLADAVRKLDSTEKEQLLQVLQEGDFSLSDEQELILKERDEALESGYMKTCTVEDLKERLN</sequence>
<dbReference type="OrthoDB" id="799260at2"/>
<proteinExistence type="predicted"/>
<organism evidence="1 2">
    <name type="scientific">Mucilaginibacter yixingensis</name>
    <dbReference type="NCBI Taxonomy" id="1295612"/>
    <lineage>
        <taxon>Bacteria</taxon>
        <taxon>Pseudomonadati</taxon>
        <taxon>Bacteroidota</taxon>
        <taxon>Sphingobacteriia</taxon>
        <taxon>Sphingobacteriales</taxon>
        <taxon>Sphingobacteriaceae</taxon>
        <taxon>Mucilaginibacter</taxon>
    </lineage>
</organism>
<evidence type="ECO:0000313" key="2">
    <source>
        <dbReference type="Proteomes" id="UP000244168"/>
    </source>
</evidence>
<keyword evidence="2" id="KW-1185">Reference proteome</keyword>
<gene>
    <name evidence="1" type="ORF">C8P68_102113</name>
</gene>
<dbReference type="Proteomes" id="UP000244168">
    <property type="component" value="Unassembled WGS sequence"/>
</dbReference>
<comment type="caution">
    <text evidence="1">The sequence shown here is derived from an EMBL/GenBank/DDBJ whole genome shotgun (WGS) entry which is preliminary data.</text>
</comment>
<protein>
    <submittedName>
        <fullName evidence="1">Uncharacterized protein</fullName>
    </submittedName>
</protein>
<dbReference type="EMBL" id="QAOQ01000002">
    <property type="protein sequence ID" value="PTQ99297.1"/>
    <property type="molecule type" value="Genomic_DNA"/>
</dbReference>
<dbReference type="RefSeq" id="WP_107827234.1">
    <property type="nucleotide sequence ID" value="NZ_CP160205.1"/>
</dbReference>
<dbReference type="AlphaFoldDB" id="A0A2T5JC00"/>
<reference evidence="1 2" key="1">
    <citation type="submission" date="2018-04" db="EMBL/GenBank/DDBJ databases">
        <title>Genomic Encyclopedia of Archaeal and Bacterial Type Strains, Phase II (KMG-II): from individual species to whole genera.</title>
        <authorList>
            <person name="Goeker M."/>
        </authorList>
    </citation>
    <scope>NUCLEOTIDE SEQUENCE [LARGE SCALE GENOMIC DNA]</scope>
    <source>
        <strain evidence="1 2">DSM 26809</strain>
    </source>
</reference>
<evidence type="ECO:0000313" key="1">
    <source>
        <dbReference type="EMBL" id="PTQ99297.1"/>
    </source>
</evidence>
<name>A0A2T5JC00_9SPHI</name>